<keyword evidence="7" id="KW-1185">Reference proteome</keyword>
<comment type="subcellular location">
    <subcellularLocation>
        <location evidence="1">Cytoplasm</location>
    </subcellularLocation>
</comment>
<dbReference type="PANTHER" id="PTHR36438:SF1">
    <property type="entry name" value="IRON-SULFUR CLUSTER REPAIR PROTEIN YTFE"/>
    <property type="match status" value="1"/>
</dbReference>
<gene>
    <name evidence="6" type="ORF">GCM10007878_26330</name>
</gene>
<dbReference type="Gene3D" id="1.20.120.520">
    <property type="entry name" value="nmb1532 protein domain like"/>
    <property type="match status" value="1"/>
</dbReference>
<protein>
    <recommendedName>
        <fullName evidence="5">Hemerythrin-like domain-containing protein</fullName>
    </recommendedName>
</protein>
<sequence length="168" mass="19625">MQKLNTQDWKQNTSNQLIDHLLSNFHERHRSHLPRIIELARKIEAVHADHTDCPIGLTQLLQTMQQELESHMMKEEQVLFPMLRQLRFNQASMPIKVMMMEHEEHQQALEQLNLLTSNLVLPKDACGTWQKLYLELALFIGELNQHIEIENTVLFAGKTVDANIGQIR</sequence>
<name>A0ABQ5ZZ14_9GAMM</name>
<keyword evidence="3" id="KW-0479">Metal-binding</keyword>
<keyword evidence="2" id="KW-0963">Cytoplasm</keyword>
<dbReference type="PANTHER" id="PTHR36438">
    <property type="entry name" value="IRON-SULFUR CLUSTER REPAIR PROTEIN YTFE"/>
    <property type="match status" value="1"/>
</dbReference>
<evidence type="ECO:0000256" key="4">
    <source>
        <dbReference type="ARBA" id="ARBA00023004"/>
    </source>
</evidence>
<dbReference type="InterPro" id="IPR012312">
    <property type="entry name" value="Hemerythrin-like"/>
</dbReference>
<keyword evidence="4" id="KW-0408">Iron</keyword>
<dbReference type="InterPro" id="IPR019903">
    <property type="entry name" value="RIC_family"/>
</dbReference>
<comment type="caution">
    <text evidence="6">The sequence shown here is derived from an EMBL/GenBank/DDBJ whole genome shotgun (WGS) entry which is preliminary data.</text>
</comment>
<reference evidence="7" key="1">
    <citation type="journal article" date="2019" name="Int. J. Syst. Evol. Microbiol.">
        <title>The Global Catalogue of Microorganisms (GCM) 10K type strain sequencing project: providing services to taxonomists for standard genome sequencing and annotation.</title>
        <authorList>
            <consortium name="The Broad Institute Genomics Platform"/>
            <consortium name="The Broad Institute Genome Sequencing Center for Infectious Disease"/>
            <person name="Wu L."/>
            <person name="Ma J."/>
        </authorList>
    </citation>
    <scope>NUCLEOTIDE SEQUENCE [LARGE SCALE GENOMIC DNA]</scope>
    <source>
        <strain evidence="7">NBRC 100033</strain>
    </source>
</reference>
<dbReference type="Proteomes" id="UP001156682">
    <property type="component" value="Unassembled WGS sequence"/>
</dbReference>
<dbReference type="Pfam" id="PF01814">
    <property type="entry name" value="Hemerythrin"/>
    <property type="match status" value="1"/>
</dbReference>
<proteinExistence type="predicted"/>
<evidence type="ECO:0000256" key="2">
    <source>
        <dbReference type="ARBA" id="ARBA00022490"/>
    </source>
</evidence>
<evidence type="ECO:0000256" key="1">
    <source>
        <dbReference type="ARBA" id="ARBA00004496"/>
    </source>
</evidence>
<evidence type="ECO:0000313" key="6">
    <source>
        <dbReference type="EMBL" id="GLR65194.1"/>
    </source>
</evidence>
<dbReference type="EMBL" id="BSOR01000079">
    <property type="protein sequence ID" value="GLR65194.1"/>
    <property type="molecule type" value="Genomic_DNA"/>
</dbReference>
<organism evidence="6 7">
    <name type="scientific">Marinospirillum insulare</name>
    <dbReference type="NCBI Taxonomy" id="217169"/>
    <lineage>
        <taxon>Bacteria</taxon>
        <taxon>Pseudomonadati</taxon>
        <taxon>Pseudomonadota</taxon>
        <taxon>Gammaproteobacteria</taxon>
        <taxon>Oceanospirillales</taxon>
        <taxon>Oceanospirillaceae</taxon>
        <taxon>Marinospirillum</taxon>
    </lineage>
</organism>
<evidence type="ECO:0000313" key="7">
    <source>
        <dbReference type="Proteomes" id="UP001156682"/>
    </source>
</evidence>
<evidence type="ECO:0000259" key="5">
    <source>
        <dbReference type="Pfam" id="PF01814"/>
    </source>
</evidence>
<feature type="domain" description="Hemerythrin-like" evidence="5">
    <location>
        <begin position="19"/>
        <end position="155"/>
    </location>
</feature>
<accession>A0ABQ5ZZ14</accession>
<dbReference type="CDD" id="cd12108">
    <property type="entry name" value="Hr-like"/>
    <property type="match status" value="1"/>
</dbReference>
<dbReference type="RefSeq" id="WP_051610417.1">
    <property type="nucleotide sequence ID" value="NZ_BSOR01000079.1"/>
</dbReference>
<evidence type="ECO:0000256" key="3">
    <source>
        <dbReference type="ARBA" id="ARBA00022723"/>
    </source>
</evidence>